<dbReference type="Proteomes" id="UP000000268">
    <property type="component" value="Chromosome"/>
</dbReference>
<organism evidence="6 7">
    <name type="scientific">Acaryochloris marina (strain MBIC 11017)</name>
    <dbReference type="NCBI Taxonomy" id="329726"/>
    <lineage>
        <taxon>Bacteria</taxon>
        <taxon>Bacillati</taxon>
        <taxon>Cyanobacteriota</taxon>
        <taxon>Cyanophyceae</taxon>
        <taxon>Acaryochloridales</taxon>
        <taxon>Acaryochloridaceae</taxon>
        <taxon>Acaryochloris</taxon>
    </lineage>
</organism>
<proteinExistence type="predicted"/>
<accession>B0C3V9</accession>
<dbReference type="InterPro" id="IPR036271">
    <property type="entry name" value="Tet_transcr_reg_TetR-rel_C_sf"/>
</dbReference>
<name>B0C3V9_ACAM1</name>
<dbReference type="InterPro" id="IPR001647">
    <property type="entry name" value="HTH_TetR"/>
</dbReference>
<dbReference type="Pfam" id="PF00440">
    <property type="entry name" value="TetR_N"/>
    <property type="match status" value="1"/>
</dbReference>
<evidence type="ECO:0000256" key="4">
    <source>
        <dbReference type="PROSITE-ProRule" id="PRU00335"/>
    </source>
</evidence>
<reference evidence="6 7" key="1">
    <citation type="journal article" date="2008" name="Proc. Natl. Acad. Sci. U.S.A.">
        <title>Niche adaptation and genome expansion in the chlorophyll d-producing cyanobacterium Acaryochloris marina.</title>
        <authorList>
            <person name="Swingley W.D."/>
            <person name="Chen M."/>
            <person name="Cheung P.C."/>
            <person name="Conrad A.L."/>
            <person name="Dejesa L.C."/>
            <person name="Hao J."/>
            <person name="Honchak B.M."/>
            <person name="Karbach L.E."/>
            <person name="Kurdoglu A."/>
            <person name="Lahiri S."/>
            <person name="Mastrian S.D."/>
            <person name="Miyashita H."/>
            <person name="Page L."/>
            <person name="Ramakrishna P."/>
            <person name="Satoh S."/>
            <person name="Sattley W.M."/>
            <person name="Shimada Y."/>
            <person name="Taylor H.L."/>
            <person name="Tomo T."/>
            <person name="Tsuchiya T."/>
            <person name="Wang Z.T."/>
            <person name="Raymond J."/>
            <person name="Mimuro M."/>
            <person name="Blankenship R.E."/>
            <person name="Touchman J.W."/>
        </authorList>
    </citation>
    <scope>NUCLEOTIDE SEQUENCE [LARGE SCALE GENOMIC DNA]</scope>
    <source>
        <strain evidence="7">MBIC 11017</strain>
    </source>
</reference>
<dbReference type="Pfam" id="PF21993">
    <property type="entry name" value="TetR_C_13_2"/>
    <property type="match status" value="1"/>
</dbReference>
<dbReference type="SUPFAM" id="SSF46689">
    <property type="entry name" value="Homeodomain-like"/>
    <property type="match status" value="1"/>
</dbReference>
<dbReference type="HOGENOM" id="CLU_069356_28_0_3"/>
<dbReference type="RefSeq" id="WP_012166242.1">
    <property type="nucleotide sequence ID" value="NC_009925.1"/>
</dbReference>
<protein>
    <submittedName>
        <fullName evidence="6">Transcriptional regulator, TetR family</fullName>
    </submittedName>
</protein>
<evidence type="ECO:0000313" key="6">
    <source>
        <dbReference type="EMBL" id="ABW31046.1"/>
    </source>
</evidence>
<dbReference type="AlphaFoldDB" id="B0C3V9"/>
<dbReference type="STRING" id="329726.AM1_6114"/>
<dbReference type="Gene3D" id="1.10.10.60">
    <property type="entry name" value="Homeodomain-like"/>
    <property type="match status" value="1"/>
</dbReference>
<feature type="DNA-binding region" description="H-T-H motif" evidence="4">
    <location>
        <begin position="29"/>
        <end position="48"/>
    </location>
</feature>
<sequence length="187" mass="20734">MPRPREFEPDEALDAVMHVFWKKGFAETSYEDLVLASGVSRKSLYTVFGDKEALFIASLRLYRQTVFKSILSGIEQEAITIDDIIRALKNLGLLAISDAGSTGCFMANTASDEILRIPEVKDQVNAHLKSMSKIFYDALKRAGIQSDRAVMLADYLTGVLQGLFVLAHARAEKTLIENYIDSAIAIL</sequence>
<evidence type="ECO:0000256" key="3">
    <source>
        <dbReference type="ARBA" id="ARBA00023163"/>
    </source>
</evidence>
<evidence type="ECO:0000259" key="5">
    <source>
        <dbReference type="PROSITE" id="PS50977"/>
    </source>
</evidence>
<dbReference type="InterPro" id="IPR009057">
    <property type="entry name" value="Homeodomain-like_sf"/>
</dbReference>
<gene>
    <name evidence="6" type="ordered locus">AM1_6114</name>
</gene>
<dbReference type="PROSITE" id="PS50977">
    <property type="entry name" value="HTH_TETR_2"/>
    <property type="match status" value="1"/>
</dbReference>
<dbReference type="GO" id="GO:0003677">
    <property type="term" value="F:DNA binding"/>
    <property type="evidence" value="ECO:0007669"/>
    <property type="project" value="UniProtKB-UniRule"/>
</dbReference>
<feature type="domain" description="HTH tetR-type" evidence="5">
    <location>
        <begin position="6"/>
        <end position="66"/>
    </location>
</feature>
<evidence type="ECO:0000313" key="7">
    <source>
        <dbReference type="Proteomes" id="UP000000268"/>
    </source>
</evidence>
<evidence type="ECO:0000256" key="1">
    <source>
        <dbReference type="ARBA" id="ARBA00023015"/>
    </source>
</evidence>
<keyword evidence="1" id="KW-0805">Transcription regulation</keyword>
<dbReference type="SUPFAM" id="SSF48498">
    <property type="entry name" value="Tetracyclin repressor-like, C-terminal domain"/>
    <property type="match status" value="1"/>
</dbReference>
<dbReference type="InterPro" id="IPR054156">
    <property type="entry name" value="YxaF_TetR_C"/>
</dbReference>
<dbReference type="OrthoDB" id="116240at2"/>
<keyword evidence="3" id="KW-0804">Transcription</keyword>
<keyword evidence="7" id="KW-1185">Reference proteome</keyword>
<evidence type="ECO:0000256" key="2">
    <source>
        <dbReference type="ARBA" id="ARBA00023125"/>
    </source>
</evidence>
<dbReference type="Gene3D" id="1.10.357.10">
    <property type="entry name" value="Tetracycline Repressor, domain 2"/>
    <property type="match status" value="1"/>
</dbReference>
<dbReference type="EMBL" id="CP000828">
    <property type="protein sequence ID" value="ABW31046.1"/>
    <property type="molecule type" value="Genomic_DNA"/>
</dbReference>
<dbReference type="PANTHER" id="PTHR47506:SF1">
    <property type="entry name" value="HTH-TYPE TRANSCRIPTIONAL REGULATOR YJDC"/>
    <property type="match status" value="1"/>
</dbReference>
<dbReference type="eggNOG" id="COG1309">
    <property type="taxonomic scope" value="Bacteria"/>
</dbReference>
<dbReference type="KEGG" id="amr:AM1_6114"/>
<dbReference type="PANTHER" id="PTHR47506">
    <property type="entry name" value="TRANSCRIPTIONAL REGULATORY PROTEIN"/>
    <property type="match status" value="1"/>
</dbReference>
<keyword evidence="2 4" id="KW-0238">DNA-binding</keyword>